<dbReference type="InParanoid" id="A0A2G5CCN6"/>
<sequence>MAWFLRDKRGPEWKQGWTGQTLSSISVPPSPLLVVFTIVVLFLSLSKYMNYRTGMQKTEINFQLLLFIVPVLLIIVVRCMSVNGTVTFWRPRLEQDSNAQVGNLPWGVAALVLVLLVMISYQSSFQSQWFRPLWKSY</sequence>
<feature type="transmembrane region" description="Helical" evidence="1">
    <location>
        <begin position="62"/>
        <end position="84"/>
    </location>
</feature>
<dbReference type="STRING" id="218851.A0A2G5CCN6"/>
<protein>
    <submittedName>
        <fullName evidence="2">Uncharacterized protein</fullName>
    </submittedName>
</protein>
<evidence type="ECO:0000313" key="2">
    <source>
        <dbReference type="EMBL" id="PIA29035.1"/>
    </source>
</evidence>
<organism evidence="2 3">
    <name type="scientific">Aquilegia coerulea</name>
    <name type="common">Rocky mountain columbine</name>
    <dbReference type="NCBI Taxonomy" id="218851"/>
    <lineage>
        <taxon>Eukaryota</taxon>
        <taxon>Viridiplantae</taxon>
        <taxon>Streptophyta</taxon>
        <taxon>Embryophyta</taxon>
        <taxon>Tracheophyta</taxon>
        <taxon>Spermatophyta</taxon>
        <taxon>Magnoliopsida</taxon>
        <taxon>Ranunculales</taxon>
        <taxon>Ranunculaceae</taxon>
        <taxon>Thalictroideae</taxon>
        <taxon>Aquilegia</taxon>
    </lineage>
</organism>
<keyword evidence="1" id="KW-0472">Membrane</keyword>
<dbReference type="Proteomes" id="UP000230069">
    <property type="component" value="Unassembled WGS sequence"/>
</dbReference>
<dbReference type="PANTHER" id="PTHR33306">
    <property type="entry name" value="EXPRESSED PROTEIN-RELATED-RELATED"/>
    <property type="match status" value="1"/>
</dbReference>
<feature type="transmembrane region" description="Helical" evidence="1">
    <location>
        <begin position="104"/>
        <end position="121"/>
    </location>
</feature>
<feature type="transmembrane region" description="Helical" evidence="1">
    <location>
        <begin position="32"/>
        <end position="50"/>
    </location>
</feature>
<accession>A0A2G5CCN6</accession>
<keyword evidence="1" id="KW-1133">Transmembrane helix</keyword>
<keyword evidence="3" id="KW-1185">Reference proteome</keyword>
<dbReference type="EMBL" id="KZ305080">
    <property type="protein sequence ID" value="PIA29035.1"/>
    <property type="molecule type" value="Genomic_DNA"/>
</dbReference>
<evidence type="ECO:0000256" key="1">
    <source>
        <dbReference type="SAM" id="Phobius"/>
    </source>
</evidence>
<dbReference type="OrthoDB" id="1935034at2759"/>
<dbReference type="PANTHER" id="PTHR33306:SF40">
    <property type="entry name" value="EXPRESSED PROTEIN"/>
    <property type="match status" value="1"/>
</dbReference>
<gene>
    <name evidence="2" type="ORF">AQUCO_06300005v1</name>
</gene>
<name>A0A2G5CCN6_AQUCA</name>
<proteinExistence type="predicted"/>
<evidence type="ECO:0000313" key="3">
    <source>
        <dbReference type="Proteomes" id="UP000230069"/>
    </source>
</evidence>
<dbReference type="AlphaFoldDB" id="A0A2G5CCN6"/>
<keyword evidence="1" id="KW-0812">Transmembrane</keyword>
<dbReference type="FunCoup" id="A0A2G5CCN6">
    <property type="interactions" value="4"/>
</dbReference>
<reference evidence="2 3" key="1">
    <citation type="submission" date="2017-09" db="EMBL/GenBank/DDBJ databases">
        <title>WGS assembly of Aquilegia coerulea Goldsmith.</title>
        <authorList>
            <person name="Hodges S."/>
            <person name="Kramer E."/>
            <person name="Nordborg M."/>
            <person name="Tomkins J."/>
            <person name="Borevitz J."/>
            <person name="Derieg N."/>
            <person name="Yan J."/>
            <person name="Mihaltcheva S."/>
            <person name="Hayes R.D."/>
            <person name="Rokhsar D."/>
        </authorList>
    </citation>
    <scope>NUCLEOTIDE SEQUENCE [LARGE SCALE GENOMIC DNA]</scope>
    <source>
        <strain evidence="3">cv. Goldsmith</strain>
    </source>
</reference>